<dbReference type="AlphaFoldDB" id="A0A1I6CSZ3"/>
<keyword evidence="5" id="KW-1185">Reference proteome</keyword>
<accession>A0A1I6CSZ3</accession>
<gene>
    <name evidence="4" type="ORF">SAMN04515673_101327</name>
</gene>
<name>A0A1I6CSZ3_9RHOB</name>
<dbReference type="PANTHER" id="PTHR43046:SF16">
    <property type="entry name" value="ADP-RIBOSE PYROPHOSPHATASE YJHB-RELATED"/>
    <property type="match status" value="1"/>
</dbReference>
<evidence type="ECO:0000256" key="1">
    <source>
        <dbReference type="ARBA" id="ARBA00001946"/>
    </source>
</evidence>
<organism evidence="4 5">
    <name type="scientific">Poseidonocella sedimentorum</name>
    <dbReference type="NCBI Taxonomy" id="871652"/>
    <lineage>
        <taxon>Bacteria</taxon>
        <taxon>Pseudomonadati</taxon>
        <taxon>Pseudomonadota</taxon>
        <taxon>Alphaproteobacteria</taxon>
        <taxon>Rhodobacterales</taxon>
        <taxon>Roseobacteraceae</taxon>
        <taxon>Poseidonocella</taxon>
    </lineage>
</organism>
<evidence type="ECO:0000313" key="5">
    <source>
        <dbReference type="Proteomes" id="UP000199302"/>
    </source>
</evidence>
<reference evidence="4 5" key="1">
    <citation type="submission" date="2016-10" db="EMBL/GenBank/DDBJ databases">
        <authorList>
            <person name="de Groot N.N."/>
        </authorList>
    </citation>
    <scope>NUCLEOTIDE SEQUENCE [LARGE SCALE GENOMIC DNA]</scope>
    <source>
        <strain evidence="5">KMM 9023,NRIC 0796,JCM 17311,KCTC 23692</strain>
    </source>
</reference>
<dbReference type="InterPro" id="IPR015797">
    <property type="entry name" value="NUDIX_hydrolase-like_dom_sf"/>
</dbReference>
<dbReference type="RefSeq" id="WP_092075931.1">
    <property type="nucleotide sequence ID" value="NZ_FOYI01000001.1"/>
</dbReference>
<dbReference type="Pfam" id="PF00293">
    <property type="entry name" value="NUDIX"/>
    <property type="match status" value="1"/>
</dbReference>
<feature type="domain" description="Nudix hydrolase" evidence="3">
    <location>
        <begin position="7"/>
        <end position="148"/>
    </location>
</feature>
<evidence type="ECO:0000256" key="2">
    <source>
        <dbReference type="ARBA" id="ARBA00022801"/>
    </source>
</evidence>
<sequence length="151" mass="16697">MLRAHASPRLAVRGLVMQDDQLLIVNAWSAGQGSDLWCAPGGGAEPGQSLPENLAREIHEETGLRVSVGAPCLVNEYHEPDSGFHQVEVFFRCEIEAGEIDHAWRDPEGVVTERRFVTRDELGALRHKPDSLGEVAWGEGLFYDPLELLAR</sequence>
<protein>
    <submittedName>
        <fullName evidence="4">ADP-ribose pyrophosphatase YjhB, NUDIX family</fullName>
    </submittedName>
</protein>
<evidence type="ECO:0000259" key="3">
    <source>
        <dbReference type="PROSITE" id="PS51462"/>
    </source>
</evidence>
<dbReference type="InterPro" id="IPR000086">
    <property type="entry name" value="NUDIX_hydrolase_dom"/>
</dbReference>
<dbReference type="EMBL" id="FOYI01000001">
    <property type="protein sequence ID" value="SFQ96365.1"/>
    <property type="molecule type" value="Genomic_DNA"/>
</dbReference>
<dbReference type="SUPFAM" id="SSF55811">
    <property type="entry name" value="Nudix"/>
    <property type="match status" value="1"/>
</dbReference>
<proteinExistence type="predicted"/>
<dbReference type="GO" id="GO:0016787">
    <property type="term" value="F:hydrolase activity"/>
    <property type="evidence" value="ECO:0007669"/>
    <property type="project" value="UniProtKB-KW"/>
</dbReference>
<keyword evidence="2" id="KW-0378">Hydrolase</keyword>
<dbReference type="Gene3D" id="3.90.79.10">
    <property type="entry name" value="Nucleoside Triphosphate Pyrophosphohydrolase"/>
    <property type="match status" value="1"/>
</dbReference>
<dbReference type="PRINTS" id="PR00502">
    <property type="entry name" value="NUDIXFAMILY"/>
</dbReference>
<evidence type="ECO:0000313" key="4">
    <source>
        <dbReference type="EMBL" id="SFQ96365.1"/>
    </source>
</evidence>
<dbReference type="CDD" id="cd18880">
    <property type="entry name" value="NUDIX_ADPRase"/>
    <property type="match status" value="1"/>
</dbReference>
<comment type="cofactor">
    <cofactor evidence="1">
        <name>Mg(2+)</name>
        <dbReference type="ChEBI" id="CHEBI:18420"/>
    </cofactor>
</comment>
<dbReference type="InterPro" id="IPR020476">
    <property type="entry name" value="Nudix_hydrolase"/>
</dbReference>
<dbReference type="OrthoDB" id="9761969at2"/>
<dbReference type="PANTHER" id="PTHR43046">
    <property type="entry name" value="GDP-MANNOSE MANNOSYL HYDROLASE"/>
    <property type="match status" value="1"/>
</dbReference>
<dbReference type="STRING" id="871652.SAMN04515673_101327"/>
<dbReference type="PROSITE" id="PS51462">
    <property type="entry name" value="NUDIX"/>
    <property type="match status" value="1"/>
</dbReference>
<dbReference type="Proteomes" id="UP000199302">
    <property type="component" value="Unassembled WGS sequence"/>
</dbReference>